<comment type="caution">
    <text evidence="1">The sequence shown here is derived from an EMBL/GenBank/DDBJ whole genome shotgun (WGS) entry which is preliminary data.</text>
</comment>
<dbReference type="AlphaFoldDB" id="A0A2I1GA06"/>
<accession>A0A2I1GA06</accession>
<dbReference type="VEuPathDB" id="FungiDB:RhiirA1_429567"/>
<dbReference type="Proteomes" id="UP000234323">
    <property type="component" value="Unassembled WGS sequence"/>
</dbReference>
<dbReference type="VEuPathDB" id="FungiDB:RhiirFUN_019712"/>
<gene>
    <name evidence="1" type="ORF">RhiirA4_398811</name>
</gene>
<keyword evidence="2" id="KW-1185">Reference proteome</keyword>
<organism evidence="1 2">
    <name type="scientific">Rhizophagus irregularis</name>
    <dbReference type="NCBI Taxonomy" id="588596"/>
    <lineage>
        <taxon>Eukaryota</taxon>
        <taxon>Fungi</taxon>
        <taxon>Fungi incertae sedis</taxon>
        <taxon>Mucoromycota</taxon>
        <taxon>Glomeromycotina</taxon>
        <taxon>Glomeromycetes</taxon>
        <taxon>Glomerales</taxon>
        <taxon>Glomeraceae</taxon>
        <taxon>Rhizophagus</taxon>
    </lineage>
</organism>
<name>A0A2I1GA06_9GLOM</name>
<protein>
    <submittedName>
        <fullName evidence="1">Uncharacterized protein</fullName>
    </submittedName>
</protein>
<proteinExistence type="predicted"/>
<evidence type="ECO:0000313" key="1">
    <source>
        <dbReference type="EMBL" id="PKY43464.1"/>
    </source>
</evidence>
<dbReference type="EMBL" id="LLXI01000255">
    <property type="protein sequence ID" value="PKY43464.1"/>
    <property type="molecule type" value="Genomic_DNA"/>
</dbReference>
<sequence length="98" mass="11029">MVHITLNCLIIPIGGFFELPRDEVIQAIPIYTSQDVSALETAIQERLGEPFKNNSIDIRQVHPGSVPEKSMNSQAQISIFFPKQPLPRFIHVTVYPLS</sequence>
<reference evidence="1 2" key="1">
    <citation type="submission" date="2015-10" db="EMBL/GenBank/DDBJ databases">
        <title>Genome analyses suggest a sexual origin of heterokaryosis in a supposedly ancient asexual fungus.</title>
        <authorList>
            <person name="Ropars J."/>
            <person name="Sedzielewska K."/>
            <person name="Noel J."/>
            <person name="Charron P."/>
            <person name="Farinelli L."/>
            <person name="Marton T."/>
            <person name="Kruger M."/>
            <person name="Pelin A."/>
            <person name="Brachmann A."/>
            <person name="Corradi N."/>
        </authorList>
    </citation>
    <scope>NUCLEOTIDE SEQUENCE [LARGE SCALE GENOMIC DNA]</scope>
    <source>
        <strain evidence="1 2">A4</strain>
    </source>
</reference>
<evidence type="ECO:0000313" key="2">
    <source>
        <dbReference type="Proteomes" id="UP000234323"/>
    </source>
</evidence>